<feature type="region of interest" description="Disordered" evidence="6">
    <location>
        <begin position="599"/>
        <end position="652"/>
    </location>
</feature>
<dbReference type="Pfam" id="PF23121">
    <property type="entry name" value="SPOC_AIPP2"/>
    <property type="match status" value="1"/>
</dbReference>
<dbReference type="AlphaFoldDB" id="A0A5B6Z9M7"/>
<dbReference type="GO" id="GO:0008270">
    <property type="term" value="F:zinc ion binding"/>
    <property type="evidence" value="ECO:0007669"/>
    <property type="project" value="UniProtKB-KW"/>
</dbReference>
<reference evidence="8" key="1">
    <citation type="submission" date="2019-08" db="EMBL/GenBank/DDBJ databases">
        <title>Reference gene set and small RNA set construction with multiple tissues from Davidia involucrata Baill.</title>
        <authorList>
            <person name="Yang H."/>
            <person name="Zhou C."/>
            <person name="Li G."/>
            <person name="Wang J."/>
            <person name="Gao P."/>
            <person name="Wang M."/>
            <person name="Wang R."/>
            <person name="Zhao Y."/>
        </authorList>
    </citation>
    <scope>NUCLEOTIDE SEQUENCE</scope>
    <source>
        <tissue evidence="8">Mixed with DoveR01_LX</tissue>
    </source>
</reference>
<keyword evidence="3" id="KW-0862">Zinc</keyword>
<evidence type="ECO:0000256" key="2">
    <source>
        <dbReference type="ARBA" id="ARBA00022771"/>
    </source>
</evidence>
<dbReference type="Gene3D" id="3.30.40.10">
    <property type="entry name" value="Zinc/RING finger domain, C3HC4 (zinc finger)"/>
    <property type="match status" value="1"/>
</dbReference>
<feature type="region of interest" description="Disordered" evidence="6">
    <location>
        <begin position="340"/>
        <end position="404"/>
    </location>
</feature>
<evidence type="ECO:0000313" key="8">
    <source>
        <dbReference type="EMBL" id="MPA40810.1"/>
    </source>
</evidence>
<name>A0A5B6Z9M7_DAVIN</name>
<evidence type="ECO:0000256" key="6">
    <source>
        <dbReference type="SAM" id="MobiDB-lite"/>
    </source>
</evidence>
<dbReference type="InterPro" id="IPR011011">
    <property type="entry name" value="Znf_FYVE_PHD"/>
</dbReference>
<evidence type="ECO:0000256" key="5">
    <source>
        <dbReference type="ARBA" id="ARBA00023163"/>
    </source>
</evidence>
<dbReference type="GO" id="GO:0140566">
    <property type="term" value="F:histone reader activity"/>
    <property type="evidence" value="ECO:0007669"/>
    <property type="project" value="InterPro"/>
</dbReference>
<keyword evidence="1" id="KW-0479">Metal-binding</keyword>
<feature type="domain" description="AIPP2-like SPOC-like" evidence="7">
    <location>
        <begin position="819"/>
        <end position="950"/>
    </location>
</feature>
<evidence type="ECO:0000259" key="7">
    <source>
        <dbReference type="Pfam" id="PF23121"/>
    </source>
</evidence>
<protein>
    <recommendedName>
        <fullName evidence="7">AIPP2-like SPOC-like domain-containing protein</fullName>
    </recommendedName>
</protein>
<dbReference type="SUPFAM" id="SSF57903">
    <property type="entry name" value="FYVE/PHD zinc finger"/>
    <property type="match status" value="1"/>
</dbReference>
<dbReference type="InterPro" id="IPR056280">
    <property type="entry name" value="AIPP2-like_SPOC"/>
</dbReference>
<dbReference type="PANTHER" id="PTHR33304:SF15">
    <property type="entry name" value="ZINC FINGER PHD-TYPE DOMAIN-CONTAINING PROTEIN"/>
    <property type="match status" value="1"/>
</dbReference>
<dbReference type="InterPro" id="IPR049914">
    <property type="entry name" value="PHD1-3/5-6"/>
</dbReference>
<dbReference type="GO" id="GO:0034244">
    <property type="term" value="P:negative regulation of transcription elongation by RNA polymerase II"/>
    <property type="evidence" value="ECO:0007669"/>
    <property type="project" value="InterPro"/>
</dbReference>
<dbReference type="InterPro" id="IPR013083">
    <property type="entry name" value="Znf_RING/FYVE/PHD"/>
</dbReference>
<dbReference type="EMBL" id="GHES01010251">
    <property type="protein sequence ID" value="MPA40810.1"/>
    <property type="molecule type" value="Transcribed_RNA"/>
</dbReference>
<keyword evidence="4" id="KW-0805">Transcription regulation</keyword>
<keyword evidence="5" id="KW-0804">Transcription</keyword>
<feature type="region of interest" description="Disordered" evidence="6">
    <location>
        <begin position="716"/>
        <end position="736"/>
    </location>
</feature>
<feature type="region of interest" description="Disordered" evidence="6">
    <location>
        <begin position="1201"/>
        <end position="1221"/>
    </location>
</feature>
<proteinExistence type="predicted"/>
<feature type="compositionally biased region" description="Polar residues" evidence="6">
    <location>
        <begin position="1205"/>
        <end position="1217"/>
    </location>
</feature>
<keyword evidence="2" id="KW-0863">Zinc-finger</keyword>
<evidence type="ECO:0000256" key="3">
    <source>
        <dbReference type="ARBA" id="ARBA00022833"/>
    </source>
</evidence>
<evidence type="ECO:0000256" key="4">
    <source>
        <dbReference type="ARBA" id="ARBA00023015"/>
    </source>
</evidence>
<sequence>MLILLSPFKSRACNDGHHTSSETSNILSACSSHDSFSENAESKASLSVSDTSEGIMMLSKVASDQIVEEDKGFSKLQIFCGNRIYSNHEKQKVSESNGDDISCISGADSPSMMVDDHRRYRDRKNVSCSSASVNSFLQDVGHNCSCRPTKFAVDSLQDIVPFSDKSNPLEISSLRDVCAGASSLKGDLSEHSMEQVESSFARVATISLDGYKQDALDSTESVKPKTEVGPATEALKCSDQNEDLVSLEVPNVPPVQSQTVDCICNDGSDLVEDVKVCDICGDAGREKLLAICSKCSDGAEHIYCMRAMLDKVPEGNWMCEDCMLLEETESQKQNKFEKVVGTSEGSSLNEIRQNDGNSSSANIKTLDIKGSNVEKSRSDEVSSVPHCSAKRPAVNSESGSVSKRRALETNVGSPLVSSPCGRASLSRDSTYKILDKGKVRPAFDTPSFGDRSSNNTRGNVCLPTISDHNSPKSQTHPLMSRGILTKSKSFNISDSKLKIQPPAKDILQKQKFSRETATSVKKKDGIVRMISKSMSFNNVSSGCSNAADSKIKMLSSNFSQVKDLKRLRHVKIRNSIQNKCTGKLDNQLVSSPMAGSCISTSKGDKKITSHGKTILPHSPGTKCRDLKAVRHHGSSSNSSKPTSHLDHEDSKYSNNLAGSGVLKRLRSCLSDVDGGPSSSSTSDSSHELKPNVVVCKDKLTKSSSLTASRHCGSSDAIAQDIVPQSRESSNQDEKTKEISRFSWAGEHISADSRSVCCHKCKNMDHAAESCPIISPWIPVLDAGSPKEVGQSNKMDLGPVFCNQPDASRILAVPKLDYIWKGGFEIQSSGILSSFCYGIQAHLSTCASPKVHEAAKKFPCKVLLEEVPRLSTWPAQYLENHPKEDSVGLYFFAEDLESYRRNYESLLECMINYDLALKGNFDGIELLIFSSDLLPEKSRRWNKLFFLWGVFRGRRVNDVECMSSTQKKTSIPSLNDVPSDQDLSMPAVSGSRNICSSGKSTEFLPASKLFYNVQQSSTSVDPQELPSVPSARTDGNCILKLSSSEQKYFSSKTNFVQQPSRDDTMSSSSIPIKVGQLCGDLQHTSTSLKEHGIPTRRLEDCLPCLQASHKLNLDCVLQRGGGAHNVEIAEDLKTTDRSPFSAGLCPVDGMLGIKSSQLQVLSSDCKDLMKSEILDLELSLGGGKKLATQALVPACLGVVDKKNNQDKNPNSVASNKNNDGGGGDEFLASLKLSLTLPSYDDK</sequence>
<evidence type="ECO:0000256" key="1">
    <source>
        <dbReference type="ARBA" id="ARBA00022723"/>
    </source>
</evidence>
<organism evidence="8">
    <name type="scientific">Davidia involucrata</name>
    <name type="common">Dove tree</name>
    <dbReference type="NCBI Taxonomy" id="16924"/>
    <lineage>
        <taxon>Eukaryota</taxon>
        <taxon>Viridiplantae</taxon>
        <taxon>Streptophyta</taxon>
        <taxon>Embryophyta</taxon>
        <taxon>Tracheophyta</taxon>
        <taxon>Spermatophyta</taxon>
        <taxon>Magnoliopsida</taxon>
        <taxon>eudicotyledons</taxon>
        <taxon>Gunneridae</taxon>
        <taxon>Pentapetalae</taxon>
        <taxon>asterids</taxon>
        <taxon>Cornales</taxon>
        <taxon>Nyssaceae</taxon>
        <taxon>Davidia</taxon>
    </lineage>
</organism>
<feature type="compositionally biased region" description="Polar residues" evidence="6">
    <location>
        <begin position="343"/>
        <end position="363"/>
    </location>
</feature>
<gene>
    <name evidence="8" type="ORF">Din_010251</name>
</gene>
<accession>A0A5B6Z9M7</accession>
<dbReference type="PANTHER" id="PTHR33304">
    <property type="match status" value="1"/>
</dbReference>